<accession>A0A1I4Q815</accession>
<evidence type="ECO:0000256" key="1">
    <source>
        <dbReference type="SAM" id="MobiDB-lite"/>
    </source>
</evidence>
<evidence type="ECO:0000313" key="3">
    <source>
        <dbReference type="Proteomes" id="UP000233491"/>
    </source>
</evidence>
<name>A0A1I4Q815_9HYPH</name>
<dbReference type="EMBL" id="PJNW01000002">
    <property type="protein sequence ID" value="PKR90893.1"/>
    <property type="molecule type" value="Genomic_DNA"/>
</dbReference>
<organism evidence="2 3">
    <name type="scientific">Pleomorphomonas diazotrophica</name>
    <dbReference type="NCBI Taxonomy" id="1166257"/>
    <lineage>
        <taxon>Bacteria</taxon>
        <taxon>Pseudomonadati</taxon>
        <taxon>Pseudomonadota</taxon>
        <taxon>Alphaproteobacteria</taxon>
        <taxon>Hyphomicrobiales</taxon>
        <taxon>Pleomorphomonadaceae</taxon>
        <taxon>Pleomorphomonas</taxon>
    </lineage>
</organism>
<gene>
    <name evidence="2" type="ORF">CXZ10_05980</name>
</gene>
<comment type="caution">
    <text evidence="2">The sequence shown here is derived from an EMBL/GenBank/DDBJ whole genome shotgun (WGS) entry which is preliminary data.</text>
</comment>
<dbReference type="AlphaFoldDB" id="A0A1I4Q815"/>
<feature type="region of interest" description="Disordered" evidence="1">
    <location>
        <begin position="1"/>
        <end position="20"/>
    </location>
</feature>
<dbReference type="Proteomes" id="UP000233491">
    <property type="component" value="Unassembled WGS sequence"/>
</dbReference>
<keyword evidence="3" id="KW-1185">Reference proteome</keyword>
<sequence>MSFASRSLPPESEDPPPSRRDLLLMEREALIPLIRPRMRTERQLRIRRRIALLTKQLMQEETRHG</sequence>
<proteinExistence type="predicted"/>
<reference evidence="2 3" key="1">
    <citation type="submission" date="2017-12" db="EMBL/GenBank/DDBJ databases">
        <title>Anaerobic carbon monoxide metabolism by Pleomorphomonas carboxyditropha sp. nov., a new mesophilic hydrogenogenic carboxidotroph.</title>
        <authorList>
            <person name="Esquivel-Elizondo S."/>
            <person name="Krajmalnik-Brown R."/>
        </authorList>
    </citation>
    <scope>NUCLEOTIDE SEQUENCE [LARGE SCALE GENOMIC DNA]</scope>
    <source>
        <strain evidence="2 3">R5-392</strain>
    </source>
</reference>
<protein>
    <submittedName>
        <fullName evidence="2">Uncharacterized protein</fullName>
    </submittedName>
</protein>
<evidence type="ECO:0000313" key="2">
    <source>
        <dbReference type="EMBL" id="PKR90893.1"/>
    </source>
</evidence>